<dbReference type="Gene3D" id="2.30.110.10">
    <property type="entry name" value="Electron Transport, Fmn-binding Protein, Chain A"/>
    <property type="match status" value="1"/>
</dbReference>
<gene>
    <name evidence="3" type="ORF">SRS1_16670</name>
</gene>
<dbReference type="SUPFAM" id="SSF50475">
    <property type="entry name" value="FMN-binding split barrel"/>
    <property type="match status" value="1"/>
</dbReference>
<keyword evidence="1" id="KW-0560">Oxidoreductase</keyword>
<reference evidence="3 4" key="1">
    <citation type="submission" date="2017-02" db="EMBL/GenBank/DDBJ databases">
        <authorList>
            <person name="Peterson S.W."/>
        </authorList>
    </citation>
    <scope>NUCLEOTIDE SEQUENCE [LARGE SCALE GENOMIC DNA]</scope>
    <source>
        <strain evidence="3 4">SRS1_H2-8</strain>
    </source>
</reference>
<proteinExistence type="predicted"/>
<dbReference type="AlphaFoldDB" id="A0A2N8UNM6"/>
<evidence type="ECO:0000256" key="1">
    <source>
        <dbReference type="ARBA" id="ARBA00023002"/>
    </source>
</evidence>
<organism evidence="3 4">
    <name type="scientific">Sporisorium reilianum f. sp. reilianum</name>
    <dbReference type="NCBI Taxonomy" id="72559"/>
    <lineage>
        <taxon>Eukaryota</taxon>
        <taxon>Fungi</taxon>
        <taxon>Dikarya</taxon>
        <taxon>Basidiomycota</taxon>
        <taxon>Ustilaginomycotina</taxon>
        <taxon>Ustilaginomycetes</taxon>
        <taxon>Ustilaginales</taxon>
        <taxon>Ustilaginaceae</taxon>
        <taxon>Sporisorium</taxon>
    </lineage>
</organism>
<evidence type="ECO:0000259" key="2">
    <source>
        <dbReference type="SMART" id="SM00903"/>
    </source>
</evidence>
<dbReference type="Proteomes" id="UP000239563">
    <property type="component" value="Chromosome XXI"/>
</dbReference>
<dbReference type="PANTHER" id="PTHR30466">
    <property type="entry name" value="FLAVIN REDUCTASE"/>
    <property type="match status" value="1"/>
</dbReference>
<accession>A0A2N8UNM6</accession>
<dbReference type="InterPro" id="IPR012349">
    <property type="entry name" value="Split_barrel_FMN-bd"/>
</dbReference>
<dbReference type="InterPro" id="IPR002563">
    <property type="entry name" value="Flavin_Rdtase-like_dom"/>
</dbReference>
<dbReference type="InterPro" id="IPR050268">
    <property type="entry name" value="NADH-dep_flavin_reductase"/>
</dbReference>
<dbReference type="SMART" id="SM00903">
    <property type="entry name" value="Flavin_Reduct"/>
    <property type="match status" value="1"/>
</dbReference>
<dbReference type="EMBL" id="LT795074">
    <property type="protein sequence ID" value="SJX66349.1"/>
    <property type="molecule type" value="Genomic_DNA"/>
</dbReference>
<feature type="domain" description="Flavin reductase like" evidence="2">
    <location>
        <begin position="61"/>
        <end position="253"/>
    </location>
</feature>
<evidence type="ECO:0000313" key="4">
    <source>
        <dbReference type="Proteomes" id="UP000239563"/>
    </source>
</evidence>
<dbReference type="PANTHER" id="PTHR30466:SF1">
    <property type="entry name" value="FMN REDUCTASE (NADH) RUTF"/>
    <property type="match status" value="1"/>
</dbReference>
<evidence type="ECO:0000313" key="3">
    <source>
        <dbReference type="EMBL" id="SJX66349.1"/>
    </source>
</evidence>
<dbReference type="GO" id="GO:0042602">
    <property type="term" value="F:riboflavin reductase (NADPH) activity"/>
    <property type="evidence" value="ECO:0007669"/>
    <property type="project" value="TreeGrafter"/>
</dbReference>
<dbReference type="Pfam" id="PF01613">
    <property type="entry name" value="Flavin_Reduct"/>
    <property type="match status" value="1"/>
</dbReference>
<name>A0A2N8UNM6_9BASI</name>
<protein>
    <recommendedName>
        <fullName evidence="2">Flavin reductase like domain-containing protein</fullName>
    </recommendedName>
</protein>
<dbReference type="GO" id="GO:0010181">
    <property type="term" value="F:FMN binding"/>
    <property type="evidence" value="ECO:0007669"/>
    <property type="project" value="InterPro"/>
</dbReference>
<sequence>MTLLLPYTLSAARATTSKVTLEAFLPFTRRSCHPRRPFTRSALRSQQHDGDDTSAQIRALMRESAQPVALATTFLPAPAGAARQIHAATLSSFTSVSLGPHLVCFALRTPSRLADALAAHVERRAREADLVINVLSTQHARLAAAYAVPGTPPLAYPCPAAEGGAEAHPLLQAGLVDGEEEGAVPLVANAIGALACQVVDSIELDRYSLTHPPTEEDTHAKSRLYIARVVHVHAAAAPHALKPLLYRRQTFVSATDDSLL</sequence>